<proteinExistence type="predicted"/>
<evidence type="ECO:0000313" key="3">
    <source>
        <dbReference type="Proteomes" id="UP000316988"/>
    </source>
</evidence>
<dbReference type="AlphaFoldDB" id="A0A554SGM2"/>
<evidence type="ECO:0000259" key="1">
    <source>
        <dbReference type="Pfam" id="PF19843"/>
    </source>
</evidence>
<protein>
    <recommendedName>
        <fullName evidence="1">DUF6318 domain-containing protein</fullName>
    </recommendedName>
</protein>
<comment type="caution">
    <text evidence="2">The sequence shown here is derived from an EMBL/GenBank/DDBJ whole genome shotgun (WGS) entry which is preliminary data.</text>
</comment>
<feature type="domain" description="DUF6318" evidence="1">
    <location>
        <begin position="30"/>
        <end position="150"/>
    </location>
</feature>
<keyword evidence="3" id="KW-1185">Reference proteome</keyword>
<evidence type="ECO:0000313" key="2">
    <source>
        <dbReference type="EMBL" id="TSD65489.1"/>
    </source>
</evidence>
<dbReference type="EMBL" id="VLNT01000002">
    <property type="protein sequence ID" value="TSD65489.1"/>
    <property type="molecule type" value="Genomic_DNA"/>
</dbReference>
<dbReference type="OrthoDB" id="3748111at2"/>
<gene>
    <name evidence="2" type="ORF">FNM00_03425</name>
</gene>
<dbReference type="RefSeq" id="WP_143911612.1">
    <property type="nucleotide sequence ID" value="NZ_VLNT01000002.1"/>
</dbReference>
<dbReference type="Pfam" id="PF19843">
    <property type="entry name" value="DUF6318"/>
    <property type="match status" value="1"/>
</dbReference>
<dbReference type="Proteomes" id="UP000316988">
    <property type="component" value="Unassembled WGS sequence"/>
</dbReference>
<name>A0A554SGM2_9ACTN</name>
<dbReference type="InterPro" id="IPR046281">
    <property type="entry name" value="DUF6318"/>
</dbReference>
<sequence>MVLPVLAMTLMGCSGGPDPPEETVSPSPEITAPAMPELAGDDSPAGAEAFARHYIEVLNYAALTGDTADLEELSADDCTGCAKYVDFYRNTYENGGRIIDSTWRVDSITTDFAPGSDLQYVTLETHITEGIHRESAESDPFKTEPSRDTVSMELMRSDHWSVSQLGLGGIG</sequence>
<organism evidence="2 3">
    <name type="scientific">Aeromicrobium piscarium</name>
    <dbReference type="NCBI Taxonomy" id="2590901"/>
    <lineage>
        <taxon>Bacteria</taxon>
        <taxon>Bacillati</taxon>
        <taxon>Actinomycetota</taxon>
        <taxon>Actinomycetes</taxon>
        <taxon>Propionibacteriales</taxon>
        <taxon>Nocardioidaceae</taxon>
        <taxon>Aeromicrobium</taxon>
    </lineage>
</organism>
<accession>A0A554SGM2</accession>
<reference evidence="2 3" key="1">
    <citation type="submission" date="2019-07" db="EMBL/GenBank/DDBJ databases">
        <authorList>
            <person name="Zhao L.H."/>
        </authorList>
    </citation>
    <scope>NUCLEOTIDE SEQUENCE [LARGE SCALE GENOMIC DNA]</scope>
    <source>
        <strain evidence="2 3">Co35</strain>
    </source>
</reference>